<dbReference type="InterPro" id="IPR029034">
    <property type="entry name" value="Cystine-knot_cytokine"/>
</dbReference>
<dbReference type="GO" id="GO:0070851">
    <property type="term" value="F:growth factor receptor binding"/>
    <property type="evidence" value="ECO:0000318"/>
    <property type="project" value="GO_Central"/>
</dbReference>
<comment type="similarity">
    <text evidence="1">Belongs to the PDGF/VEGF growth factor family.</text>
</comment>
<dbReference type="GO" id="GO:0005615">
    <property type="term" value="C:extracellular space"/>
    <property type="evidence" value="ECO:0000318"/>
    <property type="project" value="GO_Central"/>
</dbReference>
<feature type="signal peptide" evidence="4">
    <location>
        <begin position="1"/>
        <end position="24"/>
    </location>
</feature>
<proteinExistence type="inferred from homology"/>
<evidence type="ECO:0000256" key="2">
    <source>
        <dbReference type="ARBA" id="ARBA00023030"/>
    </source>
</evidence>
<dbReference type="AlphaFoldDB" id="A7RYC8"/>
<keyword evidence="4" id="KW-0732">Signal</keyword>
<evidence type="ECO:0000256" key="3">
    <source>
        <dbReference type="ARBA" id="ARBA00023246"/>
    </source>
</evidence>
<sequence length="325" mass="36783">MNASVSFTLISLVFLTMLLAQTRSHVIQETTFSSKRKAWKSFGLKYQDEKLRINGSHITILVGLRSWTLKAKNRHTFVSQKEAFPRGLLEILLSRRKSGTAVNTYSDYVTDDDILNDEVLASSSATQRGVSIFNEDLQEFKEAETKMMVRSDTGSRTLLDDKRAIGVHEIGKRLNGVDLPDMYCAPYPKVVPVPQRHFSQYVFPMNVQLHRCAGTPQCSIGGSHICTLKRRETILLKVTEANTGSFNYVTMHNHTACHCACTKQPSDCNQFQRFDEIACACVCKRKWKCSAGKTWNPKLCYCECETPCLKDQSRDPVTCACIRSW</sequence>
<name>A7RYC8_NEMVE</name>
<gene>
    <name evidence="5" type="ORF">NEMVEDRAFT_v1g241536</name>
</gene>
<dbReference type="GO" id="GO:0008284">
    <property type="term" value="P:positive regulation of cell population proliferation"/>
    <property type="evidence" value="ECO:0000318"/>
    <property type="project" value="GO_Central"/>
</dbReference>
<keyword evidence="3" id="KW-0497">Mitogen</keyword>
<dbReference type="Gene3D" id="2.10.90.10">
    <property type="entry name" value="Cystine-knot cytokines"/>
    <property type="match status" value="1"/>
</dbReference>
<evidence type="ECO:0000313" key="6">
    <source>
        <dbReference type="Proteomes" id="UP000001593"/>
    </source>
</evidence>
<feature type="chain" id="PRO_5002713946" evidence="4">
    <location>
        <begin position="25"/>
        <end position="325"/>
    </location>
</feature>
<dbReference type="Proteomes" id="UP000001593">
    <property type="component" value="Unassembled WGS sequence"/>
</dbReference>
<accession>A7RYC8</accession>
<evidence type="ECO:0000256" key="1">
    <source>
        <dbReference type="ARBA" id="ARBA00006686"/>
    </source>
</evidence>
<organism evidence="5 6">
    <name type="scientific">Nematostella vectensis</name>
    <name type="common">Starlet sea anemone</name>
    <dbReference type="NCBI Taxonomy" id="45351"/>
    <lineage>
        <taxon>Eukaryota</taxon>
        <taxon>Metazoa</taxon>
        <taxon>Cnidaria</taxon>
        <taxon>Anthozoa</taxon>
        <taxon>Hexacorallia</taxon>
        <taxon>Actiniaria</taxon>
        <taxon>Edwardsiidae</taxon>
        <taxon>Nematostella</taxon>
    </lineage>
</organism>
<dbReference type="SUPFAM" id="SSF57501">
    <property type="entry name" value="Cystine-knot cytokines"/>
    <property type="match status" value="1"/>
</dbReference>
<dbReference type="GO" id="GO:0051781">
    <property type="term" value="P:positive regulation of cell division"/>
    <property type="evidence" value="ECO:0007669"/>
    <property type="project" value="UniProtKB-KW"/>
</dbReference>
<dbReference type="PANTHER" id="PTHR11633">
    <property type="entry name" value="PLATELET-DERIVED GROWTH FACTOR"/>
    <property type="match status" value="1"/>
</dbReference>
<evidence type="ECO:0000256" key="4">
    <source>
        <dbReference type="SAM" id="SignalP"/>
    </source>
</evidence>
<dbReference type="EMBL" id="DS469553">
    <property type="protein sequence ID" value="EDO43440.1"/>
    <property type="molecule type" value="Genomic_DNA"/>
</dbReference>
<dbReference type="InParanoid" id="A7RYC8"/>
<dbReference type="GO" id="GO:0008083">
    <property type="term" value="F:growth factor activity"/>
    <property type="evidence" value="ECO:0007669"/>
    <property type="project" value="UniProtKB-KW"/>
</dbReference>
<evidence type="ECO:0000313" key="5">
    <source>
        <dbReference type="EMBL" id="EDO43440.1"/>
    </source>
</evidence>
<reference evidence="5 6" key="1">
    <citation type="journal article" date="2007" name="Science">
        <title>Sea anemone genome reveals ancestral eumetazoan gene repertoire and genomic organization.</title>
        <authorList>
            <person name="Putnam N.H."/>
            <person name="Srivastava M."/>
            <person name="Hellsten U."/>
            <person name="Dirks B."/>
            <person name="Chapman J."/>
            <person name="Salamov A."/>
            <person name="Terry A."/>
            <person name="Shapiro H."/>
            <person name="Lindquist E."/>
            <person name="Kapitonov V.V."/>
            <person name="Jurka J."/>
            <person name="Genikhovich G."/>
            <person name="Grigoriev I.V."/>
            <person name="Lucas S.M."/>
            <person name="Steele R.E."/>
            <person name="Finnerty J.R."/>
            <person name="Technau U."/>
            <person name="Martindale M.Q."/>
            <person name="Rokhsar D.S."/>
        </authorList>
    </citation>
    <scope>NUCLEOTIDE SEQUENCE [LARGE SCALE GENOMIC DNA]</scope>
    <source>
        <strain evidence="6">CH2 X CH6</strain>
    </source>
</reference>
<protein>
    <submittedName>
        <fullName evidence="5">Uncharacterized protein</fullName>
    </submittedName>
</protein>
<dbReference type="GO" id="GO:0030335">
    <property type="term" value="P:positive regulation of cell migration"/>
    <property type="evidence" value="ECO:0000318"/>
    <property type="project" value="GO_Central"/>
</dbReference>
<keyword evidence="2" id="KW-0339">Growth factor</keyword>
<dbReference type="PANTHER" id="PTHR11633:SF1">
    <property type="entry name" value="LD28763P"/>
    <property type="match status" value="1"/>
</dbReference>
<dbReference type="HOGENOM" id="CLU_856071_0_0_1"/>
<keyword evidence="6" id="KW-1185">Reference proteome</keyword>